<keyword evidence="6 11" id="KW-0418">Kinase</keyword>
<sequence>MDKMYIKNLELFGFHGVFEEEKRLGQKFILSLELDLDLKAAGRTEDLTKSVHYGELCEKVEKEFLRESYDLIETVSLNLADFILKEYKIISGVKVFLKKPWAPVRKHLDTIEIMIERRRHKVYIGLGSNIGDKEENLKEAINKISKEKNTVITKQSSFIETEPWGYLDQEDFLNAVIEIETTLEPEELMNLLLKIELELKRERLIKWGPRIIDLDILMYDDVISSNEKIILPHPRMHEREFVLKSLNEIAPYLMHPVINKRIFTLLEEVESRHCKINN</sequence>
<dbReference type="AlphaFoldDB" id="A0A1I1MNB3"/>
<evidence type="ECO:0000256" key="7">
    <source>
        <dbReference type="ARBA" id="ARBA00022840"/>
    </source>
</evidence>
<evidence type="ECO:0000256" key="3">
    <source>
        <dbReference type="ARBA" id="ARBA00009640"/>
    </source>
</evidence>
<dbReference type="EC" id="2.7.6.3" evidence="9"/>
<dbReference type="OrthoDB" id="9808041at2"/>
<dbReference type="EC" id="4.1.2.25" evidence="9"/>
<keyword evidence="9" id="KW-0456">Lyase</keyword>
<comment type="pathway">
    <text evidence="2">Cofactor biosynthesis; tetrahydrofolate biosynthesis; 2-amino-4-hydroxy-6-hydroxymethyl-7,8-dihydropteridine diphosphate from 7,8-dihydroneopterin triphosphate: step 4/4.</text>
</comment>
<dbReference type="InterPro" id="IPR035907">
    <property type="entry name" value="Hppk_sf"/>
</dbReference>
<evidence type="ECO:0000313" key="12">
    <source>
        <dbReference type="Proteomes" id="UP000199263"/>
    </source>
</evidence>
<comment type="function">
    <text evidence="9">Catalyzes the conversion of 7,8-dihydroneopterin to 6-hydroxymethyl-7,8-dihydropterin.</text>
</comment>
<dbReference type="Proteomes" id="UP000199263">
    <property type="component" value="Unassembled WGS sequence"/>
</dbReference>
<feature type="domain" description="7,8-dihydro-6-hydroxymethylpterin-pyrophosphokinase" evidence="10">
    <location>
        <begin position="206"/>
        <end position="217"/>
    </location>
</feature>
<dbReference type="UniPathway" id="UPA00077">
    <property type="reaction ID" value="UER00154"/>
</dbReference>
<comment type="catalytic activity">
    <reaction evidence="1">
        <text>6-hydroxymethyl-7,8-dihydropterin + ATP = (7,8-dihydropterin-6-yl)methyl diphosphate + AMP + H(+)</text>
        <dbReference type="Rhea" id="RHEA:11412"/>
        <dbReference type="ChEBI" id="CHEBI:15378"/>
        <dbReference type="ChEBI" id="CHEBI:30616"/>
        <dbReference type="ChEBI" id="CHEBI:44841"/>
        <dbReference type="ChEBI" id="CHEBI:72950"/>
        <dbReference type="ChEBI" id="CHEBI:456215"/>
        <dbReference type="EC" id="2.7.6.3"/>
    </reaction>
</comment>
<keyword evidence="5" id="KW-0547">Nucleotide-binding</keyword>
<dbReference type="NCBIfam" id="TIGR00525">
    <property type="entry name" value="folB"/>
    <property type="match status" value="1"/>
</dbReference>
<dbReference type="SMART" id="SM00905">
    <property type="entry name" value="FolB"/>
    <property type="match status" value="1"/>
</dbReference>
<dbReference type="InterPro" id="IPR000550">
    <property type="entry name" value="Hppk"/>
</dbReference>
<dbReference type="NCBIfam" id="TIGR00526">
    <property type="entry name" value="folB_dom"/>
    <property type="match status" value="1"/>
</dbReference>
<keyword evidence="12" id="KW-1185">Reference proteome</keyword>
<dbReference type="PROSITE" id="PS00794">
    <property type="entry name" value="HPPK"/>
    <property type="match status" value="1"/>
</dbReference>
<evidence type="ECO:0000256" key="1">
    <source>
        <dbReference type="ARBA" id="ARBA00000198"/>
    </source>
</evidence>
<dbReference type="CDD" id="cd00534">
    <property type="entry name" value="DHNA_DHNTPE"/>
    <property type="match status" value="1"/>
</dbReference>
<dbReference type="SUPFAM" id="SSF55083">
    <property type="entry name" value="6-hydroxymethyl-7,8-dihydropterin pyrophosphokinase, HPPK"/>
    <property type="match status" value="1"/>
</dbReference>
<evidence type="ECO:0000313" key="11">
    <source>
        <dbReference type="EMBL" id="SFC83040.1"/>
    </source>
</evidence>
<gene>
    <name evidence="11" type="ORF">SAMN05421842_110109</name>
</gene>
<dbReference type="InterPro" id="IPR006157">
    <property type="entry name" value="FolB_dom"/>
</dbReference>
<dbReference type="STRING" id="119641.SAMN05421842_110109"/>
<evidence type="ECO:0000256" key="8">
    <source>
        <dbReference type="ARBA" id="ARBA00022909"/>
    </source>
</evidence>
<dbReference type="GO" id="GO:0046656">
    <property type="term" value="P:folic acid biosynthetic process"/>
    <property type="evidence" value="ECO:0007669"/>
    <property type="project" value="UniProtKB-UniRule"/>
</dbReference>
<dbReference type="NCBIfam" id="TIGR01498">
    <property type="entry name" value="folK"/>
    <property type="match status" value="1"/>
</dbReference>
<dbReference type="Gene3D" id="3.30.70.560">
    <property type="entry name" value="7,8-Dihydro-6-hydroxymethylpterin-pyrophosphokinase HPPK"/>
    <property type="match status" value="1"/>
</dbReference>
<dbReference type="Pfam" id="PF02152">
    <property type="entry name" value="FolB"/>
    <property type="match status" value="1"/>
</dbReference>
<evidence type="ECO:0000256" key="2">
    <source>
        <dbReference type="ARBA" id="ARBA00005051"/>
    </source>
</evidence>
<evidence type="ECO:0000256" key="4">
    <source>
        <dbReference type="ARBA" id="ARBA00022679"/>
    </source>
</evidence>
<dbReference type="InterPro" id="IPR043133">
    <property type="entry name" value="GTP-CH-I_C/QueF"/>
</dbReference>
<evidence type="ECO:0000256" key="5">
    <source>
        <dbReference type="ARBA" id="ARBA00022741"/>
    </source>
</evidence>
<dbReference type="GO" id="GO:0003848">
    <property type="term" value="F:2-amino-4-hydroxy-6-hydroxymethyldihydropteridine diphosphokinase activity"/>
    <property type="evidence" value="ECO:0007669"/>
    <property type="project" value="UniProtKB-EC"/>
</dbReference>
<dbReference type="Gene3D" id="3.30.1130.10">
    <property type="match status" value="1"/>
</dbReference>
<dbReference type="GO" id="GO:0004150">
    <property type="term" value="F:dihydroneopterin aldolase activity"/>
    <property type="evidence" value="ECO:0007669"/>
    <property type="project" value="UniProtKB-UniRule"/>
</dbReference>
<dbReference type="GO" id="GO:0046654">
    <property type="term" value="P:tetrahydrofolate biosynthetic process"/>
    <property type="evidence" value="ECO:0007669"/>
    <property type="project" value="UniProtKB-UniRule"/>
</dbReference>
<dbReference type="RefSeq" id="WP_090090911.1">
    <property type="nucleotide sequence ID" value="NZ_FOMG01000010.1"/>
</dbReference>
<name>A0A1I1MNB3_9CLOT</name>
<dbReference type="CDD" id="cd00483">
    <property type="entry name" value="HPPK"/>
    <property type="match status" value="1"/>
</dbReference>
<keyword evidence="8 9" id="KW-0289">Folate biosynthesis</keyword>
<dbReference type="SUPFAM" id="SSF55620">
    <property type="entry name" value="Tetrahydrobiopterin biosynthesis enzymes-like"/>
    <property type="match status" value="1"/>
</dbReference>
<dbReference type="EMBL" id="FOMG01000010">
    <property type="protein sequence ID" value="SFC83040.1"/>
    <property type="molecule type" value="Genomic_DNA"/>
</dbReference>
<dbReference type="InterPro" id="IPR006156">
    <property type="entry name" value="Dihydroneopterin_aldolase"/>
</dbReference>
<comment type="similarity">
    <text evidence="3">In the N-terminal section; belongs to the DHNA family.</text>
</comment>
<dbReference type="GO" id="GO:0016301">
    <property type="term" value="F:kinase activity"/>
    <property type="evidence" value="ECO:0007669"/>
    <property type="project" value="UniProtKB-KW"/>
</dbReference>
<dbReference type="PANTHER" id="PTHR43071:SF1">
    <property type="entry name" value="2-AMINO-4-HYDROXY-6-HYDROXYMETHYLDIHYDROPTERIDINE PYROPHOSPHOKINASE"/>
    <property type="match status" value="1"/>
</dbReference>
<organism evidence="11 12">
    <name type="scientific">Clostridium uliginosum</name>
    <dbReference type="NCBI Taxonomy" id="119641"/>
    <lineage>
        <taxon>Bacteria</taxon>
        <taxon>Bacillati</taxon>
        <taxon>Bacillota</taxon>
        <taxon>Clostridia</taxon>
        <taxon>Eubacteriales</taxon>
        <taxon>Clostridiaceae</taxon>
        <taxon>Clostridium</taxon>
    </lineage>
</organism>
<evidence type="ECO:0000259" key="10">
    <source>
        <dbReference type="PROSITE" id="PS00794"/>
    </source>
</evidence>
<keyword evidence="4" id="KW-0808">Transferase</keyword>
<keyword evidence="7" id="KW-0067">ATP-binding</keyword>
<accession>A0A1I1MNB3</accession>
<comment type="pathway">
    <text evidence="9">Cofactor biosynthesis; tetrahydrofolate biosynthesis; 2-amino-4-hydroxy-6-hydroxymethyl-7,8-dihydropteridine diphosphate from 7,8-dihydroneopterin triphosphate: step 3/4.</text>
</comment>
<evidence type="ECO:0000256" key="9">
    <source>
        <dbReference type="RuleBase" id="RU362079"/>
    </source>
</evidence>
<proteinExistence type="inferred from homology"/>
<dbReference type="PANTHER" id="PTHR43071">
    <property type="entry name" value="2-AMINO-4-HYDROXY-6-HYDROXYMETHYLDIHYDROPTERIDINE PYROPHOSPHOKINASE"/>
    <property type="match status" value="1"/>
</dbReference>
<comment type="catalytic activity">
    <reaction evidence="9">
        <text>7,8-dihydroneopterin = 6-hydroxymethyl-7,8-dihydropterin + glycolaldehyde</text>
        <dbReference type="Rhea" id="RHEA:10540"/>
        <dbReference type="ChEBI" id="CHEBI:17001"/>
        <dbReference type="ChEBI" id="CHEBI:17071"/>
        <dbReference type="ChEBI" id="CHEBI:44841"/>
        <dbReference type="EC" id="4.1.2.25"/>
    </reaction>
</comment>
<protein>
    <recommendedName>
        <fullName evidence="9">Bifunctional folate synthesis protein</fullName>
    </recommendedName>
    <domain>
        <recommendedName>
            <fullName evidence="9">Dihydroneopterin aldolase</fullName>
            <shortName evidence="9">DHNA</shortName>
            <ecNumber evidence="9">4.1.2.25</ecNumber>
        </recommendedName>
        <alternativeName>
            <fullName evidence="9">7,8-dihydroneopterin aldolase</fullName>
        </alternativeName>
    </domain>
    <domain>
        <recommendedName>
            <fullName evidence="9">2-amino-4-hydroxy-6-hydroxymethyldihydropteridine pyrophosphokinase</fullName>
            <ecNumber evidence="9">2.7.6.3</ecNumber>
        </recommendedName>
        <alternativeName>
            <fullName evidence="9">6-hydroxymethyl-7,8-dihydropterin pyrophosphokinase</fullName>
            <shortName evidence="9">PPPK</shortName>
        </alternativeName>
        <alternativeName>
            <fullName evidence="9">7,8-dihydro-6-hydroxymethylpterin pyrophosphokinase</fullName>
            <shortName evidence="9">HPPK</shortName>
        </alternativeName>
    </domain>
</protein>
<dbReference type="Pfam" id="PF01288">
    <property type="entry name" value="HPPK"/>
    <property type="match status" value="1"/>
</dbReference>
<evidence type="ECO:0000256" key="6">
    <source>
        <dbReference type="ARBA" id="ARBA00022777"/>
    </source>
</evidence>
<reference evidence="11 12" key="1">
    <citation type="submission" date="2016-10" db="EMBL/GenBank/DDBJ databases">
        <authorList>
            <person name="de Groot N.N."/>
        </authorList>
    </citation>
    <scope>NUCLEOTIDE SEQUENCE [LARGE SCALE GENOMIC DNA]</scope>
    <source>
        <strain evidence="11 12">DSM 12992</strain>
    </source>
</reference>
<comment type="similarity">
    <text evidence="9">Belongs to the DHNA family.</text>
</comment>
<dbReference type="GO" id="GO:0005524">
    <property type="term" value="F:ATP binding"/>
    <property type="evidence" value="ECO:0007669"/>
    <property type="project" value="UniProtKB-KW"/>
</dbReference>